<evidence type="ECO:0000256" key="12">
    <source>
        <dbReference type="SAM" id="Phobius"/>
    </source>
</evidence>
<name>A0A8T2QSV8_CERRI</name>
<evidence type="ECO:0000256" key="10">
    <source>
        <dbReference type="ARBA" id="ARBA00022989"/>
    </source>
</evidence>
<dbReference type="EC" id="2.3.2.27" evidence="3"/>
<evidence type="ECO:0000313" key="14">
    <source>
        <dbReference type="Proteomes" id="UP000825935"/>
    </source>
</evidence>
<keyword evidence="5 12" id="KW-0812">Transmembrane</keyword>
<evidence type="ECO:0000256" key="11">
    <source>
        <dbReference type="ARBA" id="ARBA00023136"/>
    </source>
</evidence>
<keyword evidence="9" id="KW-0862">Zinc</keyword>
<evidence type="ECO:0000256" key="6">
    <source>
        <dbReference type="ARBA" id="ARBA00022723"/>
    </source>
</evidence>
<protein>
    <recommendedName>
        <fullName evidence="3">RING-type E3 ubiquitin transferase</fullName>
        <ecNumber evidence="3">2.3.2.27</ecNumber>
    </recommendedName>
</protein>
<dbReference type="PANTHER" id="PTHR45977:SF28">
    <property type="entry name" value="OS02G0674700 PROTEIN"/>
    <property type="match status" value="1"/>
</dbReference>
<dbReference type="GO" id="GO:0008270">
    <property type="term" value="F:zinc ion binding"/>
    <property type="evidence" value="ECO:0007669"/>
    <property type="project" value="UniProtKB-KW"/>
</dbReference>
<dbReference type="EMBL" id="CM035437">
    <property type="protein sequence ID" value="KAH7287006.1"/>
    <property type="molecule type" value="Genomic_DNA"/>
</dbReference>
<dbReference type="PANTHER" id="PTHR45977">
    <property type="entry name" value="TARGET OF ERK KINASE MPK-1"/>
    <property type="match status" value="1"/>
</dbReference>
<feature type="transmembrane region" description="Helical" evidence="12">
    <location>
        <begin position="35"/>
        <end position="52"/>
    </location>
</feature>
<comment type="subcellular location">
    <subcellularLocation>
        <location evidence="2">Membrane</location>
        <topology evidence="2">Multi-pass membrane protein</topology>
    </subcellularLocation>
</comment>
<keyword evidence="6" id="KW-0479">Metal-binding</keyword>
<evidence type="ECO:0000256" key="5">
    <source>
        <dbReference type="ARBA" id="ARBA00022692"/>
    </source>
</evidence>
<accession>A0A8T2QSV8</accession>
<evidence type="ECO:0000256" key="3">
    <source>
        <dbReference type="ARBA" id="ARBA00012483"/>
    </source>
</evidence>
<dbReference type="Proteomes" id="UP000825935">
    <property type="component" value="Chromosome 32"/>
</dbReference>
<keyword evidence="10 12" id="KW-1133">Transmembrane helix</keyword>
<gene>
    <name evidence="13" type="ORF">KP509_32G032800</name>
</gene>
<keyword evidence="7" id="KW-0863">Zinc-finger</keyword>
<comment type="catalytic activity">
    <reaction evidence="1">
        <text>S-ubiquitinyl-[E2 ubiquitin-conjugating enzyme]-L-cysteine + [acceptor protein]-L-lysine = [E2 ubiquitin-conjugating enzyme]-L-cysteine + N(6)-ubiquitinyl-[acceptor protein]-L-lysine.</text>
        <dbReference type="EC" id="2.3.2.27"/>
    </reaction>
</comment>
<evidence type="ECO:0000256" key="7">
    <source>
        <dbReference type="ARBA" id="ARBA00022771"/>
    </source>
</evidence>
<dbReference type="AlphaFoldDB" id="A0A8T2QSV8"/>
<dbReference type="OrthoDB" id="1936442at2759"/>
<evidence type="ECO:0000256" key="9">
    <source>
        <dbReference type="ARBA" id="ARBA00022833"/>
    </source>
</evidence>
<keyword evidence="4" id="KW-0808">Transferase</keyword>
<sequence>MMREPSKMVRETAAAQLGERQSDWAYSKPVVLSDLIWNLAFVMVGSVMIVLSKREKPTTPLRVRICGYCLQCALHMVCVCFEYRLHNQRYQQRNSRNAVAHDILTYENARQNTDISSEQSSEDGDLDFLAENVRRSGRSL</sequence>
<keyword evidence="8" id="KW-0833">Ubl conjugation pathway</keyword>
<evidence type="ECO:0000256" key="1">
    <source>
        <dbReference type="ARBA" id="ARBA00000900"/>
    </source>
</evidence>
<organism evidence="13 14">
    <name type="scientific">Ceratopteris richardii</name>
    <name type="common">Triangle waterfern</name>
    <dbReference type="NCBI Taxonomy" id="49495"/>
    <lineage>
        <taxon>Eukaryota</taxon>
        <taxon>Viridiplantae</taxon>
        <taxon>Streptophyta</taxon>
        <taxon>Embryophyta</taxon>
        <taxon>Tracheophyta</taxon>
        <taxon>Polypodiopsida</taxon>
        <taxon>Polypodiidae</taxon>
        <taxon>Polypodiales</taxon>
        <taxon>Pteridineae</taxon>
        <taxon>Pteridaceae</taxon>
        <taxon>Parkerioideae</taxon>
        <taxon>Ceratopteris</taxon>
    </lineage>
</organism>
<keyword evidence="11 12" id="KW-0472">Membrane</keyword>
<evidence type="ECO:0000256" key="4">
    <source>
        <dbReference type="ARBA" id="ARBA00022679"/>
    </source>
</evidence>
<comment type="caution">
    <text evidence="13">The sequence shown here is derived from an EMBL/GenBank/DDBJ whole genome shotgun (WGS) entry which is preliminary data.</text>
</comment>
<keyword evidence="14" id="KW-1185">Reference proteome</keyword>
<dbReference type="GO" id="GO:0061630">
    <property type="term" value="F:ubiquitin protein ligase activity"/>
    <property type="evidence" value="ECO:0007669"/>
    <property type="project" value="UniProtKB-EC"/>
</dbReference>
<reference evidence="13" key="1">
    <citation type="submission" date="2021-08" db="EMBL/GenBank/DDBJ databases">
        <title>WGS assembly of Ceratopteris richardii.</title>
        <authorList>
            <person name="Marchant D.B."/>
            <person name="Chen G."/>
            <person name="Jenkins J."/>
            <person name="Shu S."/>
            <person name="Leebens-Mack J."/>
            <person name="Grimwood J."/>
            <person name="Schmutz J."/>
            <person name="Soltis P."/>
            <person name="Soltis D."/>
            <person name="Chen Z.-H."/>
        </authorList>
    </citation>
    <scope>NUCLEOTIDE SEQUENCE</scope>
    <source>
        <strain evidence="13">Whitten #5841</strain>
        <tissue evidence="13">Leaf</tissue>
    </source>
</reference>
<evidence type="ECO:0000313" key="13">
    <source>
        <dbReference type="EMBL" id="KAH7287006.1"/>
    </source>
</evidence>
<evidence type="ECO:0000256" key="8">
    <source>
        <dbReference type="ARBA" id="ARBA00022786"/>
    </source>
</evidence>
<dbReference type="GO" id="GO:0006511">
    <property type="term" value="P:ubiquitin-dependent protein catabolic process"/>
    <property type="evidence" value="ECO:0007669"/>
    <property type="project" value="TreeGrafter"/>
</dbReference>
<evidence type="ECO:0000256" key="2">
    <source>
        <dbReference type="ARBA" id="ARBA00004141"/>
    </source>
</evidence>
<dbReference type="GO" id="GO:0016020">
    <property type="term" value="C:membrane"/>
    <property type="evidence" value="ECO:0007669"/>
    <property type="project" value="UniProtKB-SubCell"/>
</dbReference>
<dbReference type="GO" id="GO:0000325">
    <property type="term" value="C:plant-type vacuole"/>
    <property type="evidence" value="ECO:0007669"/>
    <property type="project" value="TreeGrafter"/>
</dbReference>
<proteinExistence type="predicted"/>
<dbReference type="GO" id="GO:0016567">
    <property type="term" value="P:protein ubiquitination"/>
    <property type="evidence" value="ECO:0007669"/>
    <property type="project" value="TreeGrafter"/>
</dbReference>